<evidence type="ECO:0000256" key="8">
    <source>
        <dbReference type="ARBA" id="ARBA00023136"/>
    </source>
</evidence>
<accession>A0ABM7Q6I6</accession>
<evidence type="ECO:0000256" key="10">
    <source>
        <dbReference type="ARBA" id="ARBA00030775"/>
    </source>
</evidence>
<keyword evidence="3" id="KW-1003">Cell membrane</keyword>
<dbReference type="Gene3D" id="3.55.40.10">
    <property type="entry name" value="minor pseudopilin epsh domain"/>
    <property type="match status" value="1"/>
</dbReference>
<dbReference type="Pfam" id="PF12019">
    <property type="entry name" value="GspH"/>
    <property type="match status" value="1"/>
</dbReference>
<evidence type="ECO:0000256" key="3">
    <source>
        <dbReference type="ARBA" id="ARBA00022475"/>
    </source>
</evidence>
<sequence>MSDGAEAARCVAFIGMKPPCPRSRNRLPVAGVSMIEVMIAVAVLGVLAAVALPVFDGAREATRSGTAQQALAASVLLAASRAASGAQDVVVCPGVPHACGGGIDWHRGWIAYADADGDRVHDAGESLLQQVGPLGGKVRLRSTIGRTRLVFQPDGSSAGTNTTFTLCDGRGTGHATALVLNNAGRLRAAAPDAGAARACVDAQ</sequence>
<keyword evidence="7 11" id="KW-1133">Transmembrane helix</keyword>
<evidence type="ECO:0000256" key="4">
    <source>
        <dbReference type="ARBA" id="ARBA00022481"/>
    </source>
</evidence>
<evidence type="ECO:0000256" key="9">
    <source>
        <dbReference type="ARBA" id="ARBA00025772"/>
    </source>
</evidence>
<proteinExistence type="inferred from homology"/>
<reference evidence="13 14" key="1">
    <citation type="submission" date="2021-03" db="EMBL/GenBank/DDBJ databases">
        <title>Complete Genome Sequences of Two Lysobacter Strains Isolated from Sea Water (Lysobacter caseinilyticus) and Soil (Lysobacter helvus) in South Korea.</title>
        <authorList>
            <person name="Watanabe Y."/>
            <person name="Arakawa K."/>
        </authorList>
    </citation>
    <scope>NUCLEOTIDE SEQUENCE [LARGE SCALE GENOMIC DNA]</scope>
    <source>
        <strain evidence="13 14">KVB24</strain>
    </source>
</reference>
<evidence type="ECO:0000259" key="12">
    <source>
        <dbReference type="Pfam" id="PF12019"/>
    </source>
</evidence>
<keyword evidence="6 11" id="KW-0812">Transmembrane</keyword>
<keyword evidence="5" id="KW-0997">Cell inner membrane</keyword>
<protein>
    <recommendedName>
        <fullName evidence="2">Type II secretion system protein H</fullName>
    </recommendedName>
    <alternativeName>
        <fullName evidence="10">General secretion pathway protein H</fullName>
    </alternativeName>
</protein>
<feature type="transmembrane region" description="Helical" evidence="11">
    <location>
        <begin position="32"/>
        <end position="55"/>
    </location>
</feature>
<dbReference type="InterPro" id="IPR012902">
    <property type="entry name" value="N_methyl_site"/>
</dbReference>
<evidence type="ECO:0000256" key="6">
    <source>
        <dbReference type="ARBA" id="ARBA00022692"/>
    </source>
</evidence>
<organism evidence="13 14">
    <name type="scientific">Noviluteimonas caseinilytica</name>
    <dbReference type="NCBI Taxonomy" id="2675101"/>
    <lineage>
        <taxon>Bacteria</taxon>
        <taxon>Pseudomonadati</taxon>
        <taxon>Pseudomonadota</taxon>
        <taxon>Gammaproteobacteria</taxon>
        <taxon>Lysobacterales</taxon>
        <taxon>Lysobacteraceae</taxon>
        <taxon>Noviluteimonas</taxon>
    </lineage>
</organism>
<comment type="similarity">
    <text evidence="9">Belongs to the GSP H family.</text>
</comment>
<evidence type="ECO:0000256" key="7">
    <source>
        <dbReference type="ARBA" id="ARBA00022989"/>
    </source>
</evidence>
<evidence type="ECO:0000313" key="14">
    <source>
        <dbReference type="Proteomes" id="UP000681317"/>
    </source>
</evidence>
<dbReference type="Proteomes" id="UP000681317">
    <property type="component" value="Chromosome"/>
</dbReference>
<comment type="subcellular location">
    <subcellularLocation>
        <location evidence="1">Cell inner membrane</location>
        <topology evidence="1">Single-pass membrane protein</topology>
    </subcellularLocation>
</comment>
<keyword evidence="14" id="KW-1185">Reference proteome</keyword>
<dbReference type="InterPro" id="IPR022346">
    <property type="entry name" value="T2SS_GspH"/>
</dbReference>
<name>A0ABM7Q6I6_9GAMM</name>
<evidence type="ECO:0000256" key="11">
    <source>
        <dbReference type="SAM" id="Phobius"/>
    </source>
</evidence>
<evidence type="ECO:0000256" key="2">
    <source>
        <dbReference type="ARBA" id="ARBA00021549"/>
    </source>
</evidence>
<keyword evidence="4" id="KW-0488">Methylation</keyword>
<evidence type="ECO:0000256" key="5">
    <source>
        <dbReference type="ARBA" id="ARBA00022519"/>
    </source>
</evidence>
<gene>
    <name evidence="13" type="ORF">LYSCAS_20100</name>
</gene>
<dbReference type="NCBIfam" id="TIGR02532">
    <property type="entry name" value="IV_pilin_GFxxxE"/>
    <property type="match status" value="1"/>
</dbReference>
<evidence type="ECO:0000256" key="1">
    <source>
        <dbReference type="ARBA" id="ARBA00004377"/>
    </source>
</evidence>
<feature type="domain" description="General secretion pathway GspH" evidence="12">
    <location>
        <begin position="68"/>
        <end position="184"/>
    </location>
</feature>
<keyword evidence="8 11" id="KW-0472">Membrane</keyword>
<dbReference type="EMBL" id="AP024545">
    <property type="protein sequence ID" value="BCT92986.1"/>
    <property type="molecule type" value="Genomic_DNA"/>
</dbReference>
<dbReference type="InterPro" id="IPR045584">
    <property type="entry name" value="Pilin-like"/>
</dbReference>
<dbReference type="SUPFAM" id="SSF54523">
    <property type="entry name" value="Pili subunits"/>
    <property type="match status" value="1"/>
</dbReference>
<evidence type="ECO:0000313" key="13">
    <source>
        <dbReference type="EMBL" id="BCT92986.1"/>
    </source>
</evidence>